<dbReference type="eggNOG" id="ENOG502RXBF">
    <property type="taxonomic scope" value="Eukaryota"/>
</dbReference>
<protein>
    <submittedName>
        <fullName evidence="2">Uncharacterized protein</fullName>
    </submittedName>
</protein>
<feature type="transmembrane region" description="Helical" evidence="1">
    <location>
        <begin position="770"/>
        <end position="794"/>
    </location>
</feature>
<gene>
    <name evidence="2" type="ORF">PCON_07963</name>
</gene>
<evidence type="ECO:0000313" key="3">
    <source>
        <dbReference type="Proteomes" id="UP000018144"/>
    </source>
</evidence>
<sequence>MMPTLAARASTLSQPPSKPLPPSPPRKSSWIFGNVGWRPLPLRSGFLFVFALVTAAFIGVLEFILERSQNNGAAFFPTTVFQDHCVNYIPIIVGVLYGLAFASVDHDIKRLEPYFQLSKPGGVTAEHSLFLEYPYTLALTAPLTALRKRHWVVACSSLILLLITFGVTPLSSALLGKDSVHRTSTFPITRASFLPLGQQETNLSAAFSYAAYSAQYLNGKLPPFTTPDYGVLPFKPNDAIKTIPGELWHANTTIYEAGLNCTPGTVSTLPEMDEDGEWRGKQVQVSNADGSCKLIIESDWADKYSPYVGWMINERFIRYRSVLLYHYESDKIVQCSDDKLKDIMVGFWGRLITPELTSDEDVSQFIKYGFNKTAVVFCYPKATAQDVEVTINPEFMDVQEIQRKEATKRDFDGLNFTYWNNILVGQQSAALTGSFNLSTGMVIPKNRGSVWDSFRGATPVRKQYTGKFQGLPDHTSQLLRRPQFQTFLEDFGARPMPDQAEVWKPVKKRQLLFDYDPTKGPGLTGYIRPINTWIPNPNSLTAFGLTRQNNLEDLFDHDTLTKMFSTAYNYLFAVAIGAGLTQYDNSALARRSVEDTLAQRQYMQIGYVADLTWIRCSQIVLSVILAINTILMALLWNRKCNLSGDPGTLASGMASTDKRVLREFEDCEFMSEKELLALLKTKRYWYCLCEDMVMISQEPINPVNNNTLTLDRDKVTCHKPWSLTLWAGILSVLLLMGTVVLLIVLFVQNIKDGGFQVPGNNFQYSLYSSYLPTIAAMAFEAFLVLLAGHVALLYPFKQLRHERKSFPAGPLAINYDNIPPHFQLFGALKTRNYLLATLSTSVLLANIIAVALGVLFQKDFREFYETGSVIVEGSTTALSQFNATTLDQGMQHREYDMLYASAGDSLGFNRRPWTSDEYFYLSLADKATDPNPRANYTAKTWGIGIDITCAPLAASERNTSWYEKLVNEPKMDTYKFTQSTNAWFHQVVTPGEDVNRNWTFFAAWIKYEGDPTTIEFPSVFTSSDPWLASFTSKLDRILSESSQIPRLIPAPTITAVPAIAPAPSSTDQPNFKFVDTISIMPTRASSFRFPRATKTVTVGGTLRASSQSFARPTITNPADFMAPQVMIAGRDLKARETVSGVGKIKSNVITCNQAPKLIRRQIGVTNLTTGAIRSEDEIDTAAIPDPKDMAALNNIINNFKTMLLRVNGLDKEKTFIQPGPQNWMTYLLQKDAIQKNSDFTLYDSPEESARAMERVYKRLFAVYMQLHSNDIFNSTGKPQAEVVGSSFFRKDSRVVMGSIAFWTATALILLCVPITFWTYAVLFNGFVVHQPTSLAGTYAAFYASDALDDVAGTEGIRSAERNKRLEALGHTYGYGWFVSKDSKKHYGIHRADKKDFGWIV</sequence>
<keyword evidence="3" id="KW-1185">Reference proteome</keyword>
<accession>U4L1I7</accession>
<evidence type="ECO:0000313" key="2">
    <source>
        <dbReference type="EMBL" id="CCX08370.1"/>
    </source>
</evidence>
<dbReference type="STRING" id="1076935.U4L1I7"/>
<feature type="transmembrane region" description="Helical" evidence="1">
    <location>
        <begin position="723"/>
        <end position="750"/>
    </location>
</feature>
<feature type="transmembrane region" description="Helical" evidence="1">
    <location>
        <begin position="46"/>
        <end position="65"/>
    </location>
</feature>
<feature type="transmembrane region" description="Helical" evidence="1">
    <location>
        <begin position="1299"/>
        <end position="1322"/>
    </location>
</feature>
<feature type="transmembrane region" description="Helical" evidence="1">
    <location>
        <begin position="151"/>
        <end position="175"/>
    </location>
</feature>
<feature type="transmembrane region" description="Helical" evidence="1">
    <location>
        <begin position="85"/>
        <end position="104"/>
    </location>
</feature>
<dbReference type="InterPro" id="IPR021840">
    <property type="entry name" value="DUF3433"/>
</dbReference>
<keyword evidence="1" id="KW-0812">Transmembrane</keyword>
<keyword evidence="1" id="KW-1133">Transmembrane helix</keyword>
<dbReference type="EMBL" id="HF935410">
    <property type="protein sequence ID" value="CCX08370.1"/>
    <property type="molecule type" value="Genomic_DNA"/>
</dbReference>
<reference evidence="2 3" key="1">
    <citation type="journal article" date="2013" name="PLoS Genet.">
        <title>The genome and development-dependent transcriptomes of Pyronema confluens: a window into fungal evolution.</title>
        <authorList>
            <person name="Traeger S."/>
            <person name="Altegoer F."/>
            <person name="Freitag M."/>
            <person name="Gabaldon T."/>
            <person name="Kempken F."/>
            <person name="Kumar A."/>
            <person name="Marcet-Houben M."/>
            <person name="Poggeler S."/>
            <person name="Stajich J.E."/>
            <person name="Nowrousian M."/>
        </authorList>
    </citation>
    <scope>NUCLEOTIDE SEQUENCE [LARGE SCALE GENOMIC DNA]</scope>
    <source>
        <strain evidence="3">CBS 100304</strain>
        <tissue evidence="2">Vegetative mycelium</tissue>
    </source>
</reference>
<dbReference type="OrthoDB" id="3248909at2759"/>
<dbReference type="PANTHER" id="PTHR37544">
    <property type="entry name" value="SPRAY-RELATED"/>
    <property type="match status" value="1"/>
</dbReference>
<dbReference type="Pfam" id="PF11915">
    <property type="entry name" value="DUF3433"/>
    <property type="match status" value="2"/>
</dbReference>
<dbReference type="PANTHER" id="PTHR37544:SF3">
    <property type="entry name" value="SPRAY"/>
    <property type="match status" value="1"/>
</dbReference>
<name>U4L1I7_PYROM</name>
<evidence type="ECO:0000256" key="1">
    <source>
        <dbReference type="SAM" id="Phobius"/>
    </source>
</evidence>
<feature type="transmembrane region" description="Helical" evidence="1">
    <location>
        <begin position="833"/>
        <end position="856"/>
    </location>
</feature>
<proteinExistence type="predicted"/>
<organism evidence="2 3">
    <name type="scientific">Pyronema omphalodes (strain CBS 100304)</name>
    <name type="common">Pyronema confluens</name>
    <dbReference type="NCBI Taxonomy" id="1076935"/>
    <lineage>
        <taxon>Eukaryota</taxon>
        <taxon>Fungi</taxon>
        <taxon>Dikarya</taxon>
        <taxon>Ascomycota</taxon>
        <taxon>Pezizomycotina</taxon>
        <taxon>Pezizomycetes</taxon>
        <taxon>Pezizales</taxon>
        <taxon>Pyronemataceae</taxon>
        <taxon>Pyronema</taxon>
    </lineage>
</organism>
<dbReference type="Proteomes" id="UP000018144">
    <property type="component" value="Unassembled WGS sequence"/>
</dbReference>
<keyword evidence="1" id="KW-0472">Membrane</keyword>
<feature type="transmembrane region" description="Helical" evidence="1">
    <location>
        <begin position="619"/>
        <end position="636"/>
    </location>
</feature>
<dbReference type="OMA" id="ARRKHWV"/>